<evidence type="ECO:0000256" key="1">
    <source>
        <dbReference type="SAM" id="MobiDB-lite"/>
    </source>
</evidence>
<dbReference type="AlphaFoldDB" id="A0A9P6XTA0"/>
<keyword evidence="3" id="KW-1185">Reference proteome</keyword>
<name>A0A9P6XTA0_9FUNG</name>
<dbReference type="EMBL" id="JAANIU010010199">
    <property type="protein sequence ID" value="KAG1532073.1"/>
    <property type="molecule type" value="Genomic_DNA"/>
</dbReference>
<reference evidence="2 3" key="1">
    <citation type="journal article" date="2020" name="Microb. Genom.">
        <title>Genetic diversity of clinical and environmental Mucorales isolates obtained from an investigation of mucormycosis cases among solid organ transplant recipients.</title>
        <authorList>
            <person name="Nguyen M.H."/>
            <person name="Kaul D."/>
            <person name="Muto C."/>
            <person name="Cheng S.J."/>
            <person name="Richter R.A."/>
            <person name="Bruno V.M."/>
            <person name="Liu G."/>
            <person name="Beyhan S."/>
            <person name="Sundermann A.J."/>
            <person name="Mounaud S."/>
            <person name="Pasculle A.W."/>
            <person name="Nierman W.C."/>
            <person name="Driscoll E."/>
            <person name="Cumbie R."/>
            <person name="Clancy C.J."/>
            <person name="Dupont C.L."/>
        </authorList>
    </citation>
    <scope>NUCLEOTIDE SEQUENCE [LARGE SCALE GENOMIC DNA]</scope>
    <source>
        <strain evidence="2 3">GL24</strain>
    </source>
</reference>
<organism evidence="2 3">
    <name type="scientific">Rhizopus delemar</name>
    <dbReference type="NCBI Taxonomy" id="936053"/>
    <lineage>
        <taxon>Eukaryota</taxon>
        <taxon>Fungi</taxon>
        <taxon>Fungi incertae sedis</taxon>
        <taxon>Mucoromycota</taxon>
        <taxon>Mucoromycotina</taxon>
        <taxon>Mucoromycetes</taxon>
        <taxon>Mucorales</taxon>
        <taxon>Mucorineae</taxon>
        <taxon>Rhizopodaceae</taxon>
        <taxon>Rhizopus</taxon>
    </lineage>
</organism>
<proteinExistence type="predicted"/>
<feature type="compositionally biased region" description="Polar residues" evidence="1">
    <location>
        <begin position="40"/>
        <end position="74"/>
    </location>
</feature>
<feature type="region of interest" description="Disordered" evidence="1">
    <location>
        <begin position="23"/>
        <end position="74"/>
    </location>
</feature>
<accession>A0A9P6XTA0</accession>
<dbReference type="Proteomes" id="UP000740926">
    <property type="component" value="Unassembled WGS sequence"/>
</dbReference>
<evidence type="ECO:0000313" key="2">
    <source>
        <dbReference type="EMBL" id="KAG1532073.1"/>
    </source>
</evidence>
<evidence type="ECO:0000313" key="3">
    <source>
        <dbReference type="Proteomes" id="UP000740926"/>
    </source>
</evidence>
<protein>
    <submittedName>
        <fullName evidence="2">Uncharacterized protein</fullName>
    </submittedName>
</protein>
<comment type="caution">
    <text evidence="2">The sequence shown here is derived from an EMBL/GenBank/DDBJ whole genome shotgun (WGS) entry which is preliminary data.</text>
</comment>
<gene>
    <name evidence="2" type="ORF">G6F50_016364</name>
</gene>
<sequence>MGSRSAWILRSASFALISFDRPAPALSPPSASPLRIRRTAPSTRPPSSDTSAAVTQPSRVSSSDSCTTWSVTGGPSSTAYSVARLLSDVFSLNSASRGTVPMLVPPFHPKIMHTKLMP</sequence>